<organism evidence="6 7">
    <name type="scientific">Melanomma pulvis-pyrius CBS 109.77</name>
    <dbReference type="NCBI Taxonomy" id="1314802"/>
    <lineage>
        <taxon>Eukaryota</taxon>
        <taxon>Fungi</taxon>
        <taxon>Dikarya</taxon>
        <taxon>Ascomycota</taxon>
        <taxon>Pezizomycotina</taxon>
        <taxon>Dothideomycetes</taxon>
        <taxon>Pleosporomycetidae</taxon>
        <taxon>Pleosporales</taxon>
        <taxon>Melanommataceae</taxon>
        <taxon>Melanomma</taxon>
    </lineage>
</organism>
<feature type="signal peptide" evidence="4">
    <location>
        <begin position="1"/>
        <end position="20"/>
    </location>
</feature>
<gene>
    <name evidence="6" type="ORF">K505DRAFT_257260</name>
</gene>
<dbReference type="Pfam" id="PF05199">
    <property type="entry name" value="GMC_oxred_C"/>
    <property type="match status" value="1"/>
</dbReference>
<dbReference type="Proteomes" id="UP000799757">
    <property type="component" value="Unassembled WGS sequence"/>
</dbReference>
<evidence type="ECO:0000313" key="7">
    <source>
        <dbReference type="Proteomes" id="UP000799757"/>
    </source>
</evidence>
<keyword evidence="7" id="KW-1185">Reference proteome</keyword>
<dbReference type="Gene3D" id="3.50.50.60">
    <property type="entry name" value="FAD/NAD(P)-binding domain"/>
    <property type="match status" value="1"/>
</dbReference>
<keyword evidence="3" id="KW-0285">Flavoprotein</keyword>
<dbReference type="Gene3D" id="3.30.560.10">
    <property type="entry name" value="Glucose Oxidase, domain 3"/>
    <property type="match status" value="1"/>
</dbReference>
<keyword evidence="3" id="KW-0274">FAD</keyword>
<feature type="domain" description="Glucose-methanol-choline oxidoreductase N-terminal" evidence="5">
    <location>
        <begin position="308"/>
        <end position="322"/>
    </location>
</feature>
<dbReference type="PIRSF" id="PIRSF000137">
    <property type="entry name" value="Alcohol_oxidase"/>
    <property type="match status" value="1"/>
</dbReference>
<dbReference type="PROSITE" id="PS00624">
    <property type="entry name" value="GMC_OXRED_2"/>
    <property type="match status" value="1"/>
</dbReference>
<comment type="cofactor">
    <cofactor evidence="3">
        <name>FAD</name>
        <dbReference type="ChEBI" id="CHEBI:57692"/>
    </cofactor>
</comment>
<sequence>MHIVLPSILFASILLPFTTSTPVPPSSTGQPGQNITLDYIILGGGTAGLVIAARLSQASKRVAVIEAGGFYEQDAGDLSTIPANAVFGAGASPEDVLPSVDWAFVTSPQAVKDYIMHAEKRSVEGISARNYFTYQRPTISSLDKWATLVSDPSYTYANFLPYFKKSIAYTPPNNTARPANASVPSAPYAFTAGAGPLHVSFAEWANPISSFVDRAWQKLGVPVAQDFVSGVLKGVQYSMNSINPQGQVRDSSYSFLKSVVGTTGIQVYNNTLVKKILFEGNVATGALVSSGGVEYILSARKEVILTAGAFQSPQILMVSGVGPASTLNKFNIPIISALEGVGKNMQDHLLFGASYRVKPLTHSALTNSTFLAEATREYKAAGTGILGNPGGEIIAWEKAQAAIKTHPISAAARKVLASYPADWPDFEFLMLDAYSGDNQNYFQGAPKTPFMYASPAAAIMVAQSRGSVTIASTDTAVPPVIDPNWLTHPVDQELVVVAFKRMRDMMDTDIMKRAWVEELVPGRHVVSDADILSAIRQTGIQMFHASITCKMGKVGDADAVVDHRGRVFGTKQLRVIDASSMPFLPPGHPQALIYALAEKLAEDILQS</sequence>
<dbReference type="PANTHER" id="PTHR11552:SF228">
    <property type="entry name" value="GLUCOSE-METHANOL-CHOLINE OXIDOREDUCTASE N-TERMINAL DOMAIN-CONTAINING PROTEIN"/>
    <property type="match status" value="1"/>
</dbReference>
<evidence type="ECO:0000256" key="4">
    <source>
        <dbReference type="SAM" id="SignalP"/>
    </source>
</evidence>
<dbReference type="InterPro" id="IPR012132">
    <property type="entry name" value="GMC_OxRdtase"/>
</dbReference>
<keyword evidence="4" id="KW-0732">Signal</keyword>
<feature type="active site" description="Proton donor" evidence="2">
    <location>
        <position position="544"/>
    </location>
</feature>
<protein>
    <submittedName>
        <fullName evidence="6">GMC oxidoreductase</fullName>
    </submittedName>
</protein>
<dbReference type="InterPro" id="IPR036188">
    <property type="entry name" value="FAD/NAD-bd_sf"/>
</dbReference>
<dbReference type="GO" id="GO:0044550">
    <property type="term" value="P:secondary metabolite biosynthetic process"/>
    <property type="evidence" value="ECO:0007669"/>
    <property type="project" value="TreeGrafter"/>
</dbReference>
<dbReference type="GO" id="GO:0050660">
    <property type="term" value="F:flavin adenine dinucleotide binding"/>
    <property type="evidence" value="ECO:0007669"/>
    <property type="project" value="InterPro"/>
</dbReference>
<evidence type="ECO:0000256" key="1">
    <source>
        <dbReference type="ARBA" id="ARBA00010790"/>
    </source>
</evidence>
<dbReference type="InterPro" id="IPR007867">
    <property type="entry name" value="GMC_OxRtase_C"/>
</dbReference>
<dbReference type="EMBL" id="MU002295">
    <property type="protein sequence ID" value="KAF2787638.1"/>
    <property type="molecule type" value="Genomic_DNA"/>
</dbReference>
<feature type="binding site" evidence="3">
    <location>
        <position position="273"/>
    </location>
    <ligand>
        <name>FAD</name>
        <dbReference type="ChEBI" id="CHEBI:57692"/>
    </ligand>
</feature>
<evidence type="ECO:0000313" key="6">
    <source>
        <dbReference type="EMBL" id="KAF2787638.1"/>
    </source>
</evidence>
<feature type="active site" description="Proton acceptor" evidence="2">
    <location>
        <position position="588"/>
    </location>
</feature>
<dbReference type="SUPFAM" id="SSF51905">
    <property type="entry name" value="FAD/NAD(P)-binding domain"/>
    <property type="match status" value="1"/>
</dbReference>
<evidence type="ECO:0000256" key="3">
    <source>
        <dbReference type="PIRSR" id="PIRSR000137-2"/>
    </source>
</evidence>
<dbReference type="SUPFAM" id="SSF54373">
    <property type="entry name" value="FAD-linked reductases, C-terminal domain"/>
    <property type="match status" value="1"/>
</dbReference>
<evidence type="ECO:0000256" key="2">
    <source>
        <dbReference type="PIRSR" id="PIRSR000137-1"/>
    </source>
</evidence>
<comment type="similarity">
    <text evidence="1">Belongs to the GMC oxidoreductase family.</text>
</comment>
<feature type="chain" id="PRO_5025426121" evidence="4">
    <location>
        <begin position="21"/>
        <end position="607"/>
    </location>
</feature>
<proteinExistence type="inferred from homology"/>
<reference evidence="6" key="1">
    <citation type="journal article" date="2020" name="Stud. Mycol.">
        <title>101 Dothideomycetes genomes: a test case for predicting lifestyles and emergence of pathogens.</title>
        <authorList>
            <person name="Haridas S."/>
            <person name="Albert R."/>
            <person name="Binder M."/>
            <person name="Bloem J."/>
            <person name="Labutti K."/>
            <person name="Salamov A."/>
            <person name="Andreopoulos B."/>
            <person name="Baker S."/>
            <person name="Barry K."/>
            <person name="Bills G."/>
            <person name="Bluhm B."/>
            <person name="Cannon C."/>
            <person name="Castanera R."/>
            <person name="Culley D."/>
            <person name="Daum C."/>
            <person name="Ezra D."/>
            <person name="Gonzalez J."/>
            <person name="Henrissat B."/>
            <person name="Kuo A."/>
            <person name="Liang C."/>
            <person name="Lipzen A."/>
            <person name="Lutzoni F."/>
            <person name="Magnuson J."/>
            <person name="Mondo S."/>
            <person name="Nolan M."/>
            <person name="Ohm R."/>
            <person name="Pangilinan J."/>
            <person name="Park H.-J."/>
            <person name="Ramirez L."/>
            <person name="Alfaro M."/>
            <person name="Sun H."/>
            <person name="Tritt A."/>
            <person name="Yoshinaga Y."/>
            <person name="Zwiers L.-H."/>
            <person name="Turgeon B."/>
            <person name="Goodwin S."/>
            <person name="Spatafora J."/>
            <person name="Crous P."/>
            <person name="Grigoriev I."/>
        </authorList>
    </citation>
    <scope>NUCLEOTIDE SEQUENCE</scope>
    <source>
        <strain evidence="6">CBS 109.77</strain>
    </source>
</reference>
<feature type="binding site" evidence="3">
    <location>
        <begin position="589"/>
        <end position="590"/>
    </location>
    <ligand>
        <name>FAD</name>
        <dbReference type="ChEBI" id="CHEBI:57692"/>
    </ligand>
</feature>
<dbReference type="GO" id="GO:0016614">
    <property type="term" value="F:oxidoreductase activity, acting on CH-OH group of donors"/>
    <property type="evidence" value="ECO:0007669"/>
    <property type="project" value="InterPro"/>
</dbReference>
<dbReference type="Pfam" id="PF00732">
    <property type="entry name" value="GMC_oxred_N"/>
    <property type="match status" value="1"/>
</dbReference>
<name>A0A6A6WUR2_9PLEO</name>
<dbReference type="PANTHER" id="PTHR11552">
    <property type="entry name" value="GLUCOSE-METHANOL-CHOLINE GMC OXIDOREDUCTASE"/>
    <property type="match status" value="1"/>
</dbReference>
<dbReference type="OrthoDB" id="269227at2759"/>
<dbReference type="InterPro" id="IPR000172">
    <property type="entry name" value="GMC_OxRdtase_N"/>
</dbReference>
<dbReference type="AlphaFoldDB" id="A0A6A6WUR2"/>
<accession>A0A6A6WUR2</accession>
<evidence type="ECO:0000259" key="5">
    <source>
        <dbReference type="PROSITE" id="PS00624"/>
    </source>
</evidence>